<gene>
    <name evidence="3" type="ORF">AKJ08_2827</name>
</gene>
<dbReference type="GO" id="GO:0016151">
    <property type="term" value="F:nickel cation binding"/>
    <property type="evidence" value="ECO:0007669"/>
    <property type="project" value="InterPro"/>
</dbReference>
<reference evidence="3 4" key="1">
    <citation type="submission" date="2015-08" db="EMBL/GenBank/DDBJ databases">
        <authorList>
            <person name="Babu N.S."/>
            <person name="Beckwith C.J."/>
            <person name="Beseler K.G."/>
            <person name="Brison A."/>
            <person name="Carone J.V."/>
            <person name="Caskin T.P."/>
            <person name="Diamond M."/>
            <person name="Durham M.E."/>
            <person name="Foxe J.M."/>
            <person name="Go M."/>
            <person name="Henderson B.A."/>
            <person name="Jones I.B."/>
            <person name="McGettigan J.A."/>
            <person name="Micheletti S.J."/>
            <person name="Nasrallah M.E."/>
            <person name="Ortiz D."/>
            <person name="Piller C.R."/>
            <person name="Privatt S.R."/>
            <person name="Schneider S.L."/>
            <person name="Sharp S."/>
            <person name="Smith T.C."/>
            <person name="Stanton J.D."/>
            <person name="Ullery H.E."/>
            <person name="Wilson R.J."/>
            <person name="Serrano M.G."/>
            <person name="Buck G."/>
            <person name="Lee V."/>
            <person name="Wang Y."/>
            <person name="Carvalho R."/>
            <person name="Voegtly L."/>
            <person name="Shi R."/>
            <person name="Duckworth R."/>
            <person name="Johnson A."/>
            <person name="Loviza R."/>
            <person name="Walstead R."/>
            <person name="Shah Z."/>
            <person name="Kiflezghi M."/>
            <person name="Wade K."/>
            <person name="Ball S.L."/>
            <person name="Bradley K.W."/>
            <person name="Asai D.J."/>
            <person name="Bowman C.A."/>
            <person name="Russell D.A."/>
            <person name="Pope W.H."/>
            <person name="Jacobs-Sera D."/>
            <person name="Hendrix R.W."/>
            <person name="Hatfull G.F."/>
        </authorList>
    </citation>
    <scope>NUCLEOTIDE SEQUENCE [LARGE SCALE GENOMIC DNA]</scope>
    <source>
        <strain evidence="3 4">DSM 27710</strain>
    </source>
</reference>
<evidence type="ECO:0000256" key="1">
    <source>
        <dbReference type="ARBA" id="ARBA00007177"/>
    </source>
</evidence>
<dbReference type="PANTHER" id="PTHR33643:SF1">
    <property type="entry name" value="UREASE ACCESSORY PROTEIN D"/>
    <property type="match status" value="1"/>
</dbReference>
<dbReference type="InterPro" id="IPR002669">
    <property type="entry name" value="UreD"/>
</dbReference>
<dbReference type="PANTHER" id="PTHR33643">
    <property type="entry name" value="UREASE ACCESSORY PROTEIN D"/>
    <property type="match status" value="1"/>
</dbReference>
<dbReference type="KEGG" id="vin:AKJ08_2827"/>
<keyword evidence="4" id="KW-1185">Reference proteome</keyword>
<dbReference type="EMBL" id="CP012332">
    <property type="protein sequence ID" value="AKU92440.1"/>
    <property type="molecule type" value="Genomic_DNA"/>
</dbReference>
<keyword evidence="2" id="KW-0143">Chaperone</keyword>
<dbReference type="HAMAP" id="MF_01384">
    <property type="entry name" value="UreD"/>
    <property type="match status" value="1"/>
</dbReference>
<organism evidence="3 4">
    <name type="scientific">Vulgatibacter incomptus</name>
    <dbReference type="NCBI Taxonomy" id="1391653"/>
    <lineage>
        <taxon>Bacteria</taxon>
        <taxon>Pseudomonadati</taxon>
        <taxon>Myxococcota</taxon>
        <taxon>Myxococcia</taxon>
        <taxon>Myxococcales</taxon>
        <taxon>Cystobacterineae</taxon>
        <taxon>Vulgatibacteraceae</taxon>
        <taxon>Vulgatibacter</taxon>
    </lineage>
</organism>
<dbReference type="Pfam" id="PF01774">
    <property type="entry name" value="UreD"/>
    <property type="match status" value="1"/>
</dbReference>
<evidence type="ECO:0000313" key="4">
    <source>
        <dbReference type="Proteomes" id="UP000055590"/>
    </source>
</evidence>
<name>A0A0K1PFZ6_9BACT</name>
<dbReference type="PATRIC" id="fig|1391653.3.peg.2944"/>
<dbReference type="AlphaFoldDB" id="A0A0K1PFZ6"/>
<comment type="similarity">
    <text evidence="1">Belongs to the UreD family.</text>
</comment>
<dbReference type="Proteomes" id="UP000055590">
    <property type="component" value="Chromosome"/>
</dbReference>
<sequence length="243" mass="26251">MVQRALYPEGPDPCHAVVLHPPGGIAGGDDLRLRLELGPGSHALVTTPGAGRWYRTTGLEASQRVSIVADGATIEWLPQETIVYDAARARMETEVELRGGGRFLGWEILCLGRTASGERFERGAIRQRTIIRRDGKLVWSERGALTGGDPLLASALGMRGRSVLATLILAGDAPGPDAIAACRAIAPEEDGADTGLSCFEGLVLARYLGRSSERAKRWLRALWRILRPAGLGREAEIPRIWNT</sequence>
<evidence type="ECO:0000313" key="3">
    <source>
        <dbReference type="EMBL" id="AKU92440.1"/>
    </source>
</evidence>
<proteinExistence type="inferred from homology"/>
<dbReference type="STRING" id="1391653.AKJ08_2827"/>
<accession>A0A0K1PFZ6</accession>
<protein>
    <submittedName>
        <fullName evidence="3">Urease accessory protein UreD</fullName>
    </submittedName>
</protein>
<evidence type="ECO:0000256" key="2">
    <source>
        <dbReference type="ARBA" id="ARBA00023186"/>
    </source>
</evidence>